<accession>A0ABP8DSH6</accession>
<dbReference type="Proteomes" id="UP001500620">
    <property type="component" value="Unassembled WGS sequence"/>
</dbReference>
<gene>
    <name evidence="1" type="ORF">GCM10022255_103230</name>
</gene>
<reference evidence="2" key="1">
    <citation type="journal article" date="2019" name="Int. J. Syst. Evol. Microbiol.">
        <title>The Global Catalogue of Microorganisms (GCM) 10K type strain sequencing project: providing services to taxonomists for standard genome sequencing and annotation.</title>
        <authorList>
            <consortium name="The Broad Institute Genomics Platform"/>
            <consortium name="The Broad Institute Genome Sequencing Center for Infectious Disease"/>
            <person name="Wu L."/>
            <person name="Ma J."/>
        </authorList>
    </citation>
    <scope>NUCLEOTIDE SEQUENCE [LARGE SCALE GENOMIC DNA]</scope>
    <source>
        <strain evidence="2">JCM 17441</strain>
    </source>
</reference>
<keyword evidence="2" id="KW-1185">Reference proteome</keyword>
<comment type="caution">
    <text evidence="1">The sequence shown here is derived from an EMBL/GenBank/DDBJ whole genome shotgun (WGS) entry which is preliminary data.</text>
</comment>
<name>A0ABP8DSH6_9ACTN</name>
<dbReference type="EMBL" id="BAABAT010000058">
    <property type="protein sequence ID" value="GAA4262965.1"/>
    <property type="molecule type" value="Genomic_DNA"/>
</dbReference>
<sequence length="86" mass="9232">MLAQLPEGAPVVPGHIRELSPRVTEHPQPGALAVPVSSCQDMVGVRANSNVVSPSWRASTPLRGTTRLRHIPRMVTVCPSTMTAIR</sequence>
<evidence type="ECO:0000313" key="1">
    <source>
        <dbReference type="EMBL" id="GAA4262965.1"/>
    </source>
</evidence>
<organism evidence="1 2">
    <name type="scientific">Dactylosporangium darangshiense</name>
    <dbReference type="NCBI Taxonomy" id="579108"/>
    <lineage>
        <taxon>Bacteria</taxon>
        <taxon>Bacillati</taxon>
        <taxon>Actinomycetota</taxon>
        <taxon>Actinomycetes</taxon>
        <taxon>Micromonosporales</taxon>
        <taxon>Micromonosporaceae</taxon>
        <taxon>Dactylosporangium</taxon>
    </lineage>
</organism>
<evidence type="ECO:0000313" key="2">
    <source>
        <dbReference type="Proteomes" id="UP001500620"/>
    </source>
</evidence>
<proteinExistence type="predicted"/>
<protein>
    <submittedName>
        <fullName evidence="1">Uncharacterized protein</fullName>
    </submittedName>
</protein>